<dbReference type="EMBL" id="UZAL01031779">
    <property type="protein sequence ID" value="VDP59183.1"/>
    <property type="molecule type" value="Genomic_DNA"/>
</dbReference>
<sequence length="599" mass="67658">MHFTTGETALQKFDTASLRDVDKLKEFKRVLSNKFQASKDLLKKEETNTENNWKRIREALASTCQEVLGLKKHHHKECISIETLVEKVKAHSEYSEANKKVKRSIRADKLKYVEDLPMATEKATREGNMRQRHDTTKKQAGKYSKLERPVKDKEGKPITKIQEQRNKPAPLNPSDIGAAPTNLPIAVTPPTIEEINMVTRQIMSRRTAGPDNVPAEALKSGVQATAEILHVPFREIWEEGQKVLSSPKYLNYCFSKLILPVCVWRAGRTSEAMRKAAITSYLALLASAVSMYHLSEIVLNLRTNSEINIDNWLLTNNIESMHEIMQELTNREEVCDINNTNTNNEIQSFPKYSNLPSLSGSLLSLMLARLGSLLDDDLEGTRRLACLCLTIFFNGLLIPSPPISPASSSSVELANGNQNHYEGNRVIDFLNSPTWIQPLTTTITNTVSSSNHELVKEHNVLLPYCPLANSFGDQVYRFYGNFVKRLNDSKDQIRLLICETINAWIRLLIPMLTSSSTTGKTSQQLNPVYTAVIEDFLNNLIIHLDDPNSRIRASVSRVLLRINQFAPDLVIKVLNKAKLCHRSSQLCDKLLEFCHSHSQ</sequence>
<organism evidence="2 3">
    <name type="scientific">Schistosoma mattheei</name>
    <dbReference type="NCBI Taxonomy" id="31246"/>
    <lineage>
        <taxon>Eukaryota</taxon>
        <taxon>Metazoa</taxon>
        <taxon>Spiralia</taxon>
        <taxon>Lophotrochozoa</taxon>
        <taxon>Platyhelminthes</taxon>
        <taxon>Trematoda</taxon>
        <taxon>Digenea</taxon>
        <taxon>Strigeidida</taxon>
        <taxon>Schistosomatoidea</taxon>
        <taxon>Schistosomatidae</taxon>
        <taxon>Schistosoma</taxon>
    </lineage>
</organism>
<dbReference type="Gene3D" id="1.25.10.10">
    <property type="entry name" value="Leucine-rich Repeat Variant"/>
    <property type="match status" value="1"/>
</dbReference>
<evidence type="ECO:0000313" key="2">
    <source>
        <dbReference type="EMBL" id="VDP59183.1"/>
    </source>
</evidence>
<dbReference type="Proteomes" id="UP000269396">
    <property type="component" value="Unassembled WGS sequence"/>
</dbReference>
<name>A0A183PBN1_9TREM</name>
<evidence type="ECO:0000256" key="1">
    <source>
        <dbReference type="SAM" id="MobiDB-lite"/>
    </source>
</evidence>
<keyword evidence="3" id="KW-1185">Reference proteome</keyword>
<gene>
    <name evidence="2" type="ORF">SMTD_LOCUS11767</name>
</gene>
<evidence type="ECO:0000313" key="3">
    <source>
        <dbReference type="Proteomes" id="UP000269396"/>
    </source>
</evidence>
<feature type="region of interest" description="Disordered" evidence="1">
    <location>
        <begin position="118"/>
        <end position="181"/>
    </location>
</feature>
<protein>
    <submittedName>
        <fullName evidence="2">Uncharacterized protein</fullName>
    </submittedName>
</protein>
<dbReference type="AlphaFoldDB" id="A0A183PBN1"/>
<feature type="compositionally biased region" description="Basic and acidic residues" evidence="1">
    <location>
        <begin position="122"/>
        <end position="137"/>
    </location>
</feature>
<reference evidence="2 3" key="1">
    <citation type="submission" date="2018-11" db="EMBL/GenBank/DDBJ databases">
        <authorList>
            <consortium name="Pathogen Informatics"/>
        </authorList>
    </citation>
    <scope>NUCLEOTIDE SEQUENCE [LARGE SCALE GENOMIC DNA]</scope>
    <source>
        <strain>Denwood</strain>
        <strain evidence="3">Zambia</strain>
    </source>
</reference>
<dbReference type="STRING" id="31246.A0A183PBN1"/>
<dbReference type="InterPro" id="IPR052623">
    <property type="entry name" value="DAAF5"/>
</dbReference>
<feature type="compositionally biased region" description="Basic and acidic residues" evidence="1">
    <location>
        <begin position="144"/>
        <end position="166"/>
    </location>
</feature>
<accession>A0A183PBN1</accession>
<proteinExistence type="predicted"/>
<dbReference type="InterPro" id="IPR011989">
    <property type="entry name" value="ARM-like"/>
</dbReference>
<dbReference type="PANTHER" id="PTHR16216:SF2">
    <property type="entry name" value="DYNEIN AXONEMAL ASSEMBLY FACTOR 5"/>
    <property type="match status" value="1"/>
</dbReference>
<dbReference type="PANTHER" id="PTHR16216">
    <property type="entry name" value="DYNEIN ASSEMBLY FACTOR 5, AXONEMAL"/>
    <property type="match status" value="1"/>
</dbReference>
<dbReference type="InterPro" id="IPR016024">
    <property type="entry name" value="ARM-type_fold"/>
</dbReference>
<dbReference type="SUPFAM" id="SSF48371">
    <property type="entry name" value="ARM repeat"/>
    <property type="match status" value="1"/>
</dbReference>